<dbReference type="GO" id="GO:0004180">
    <property type="term" value="F:carboxypeptidase activity"/>
    <property type="evidence" value="ECO:0007669"/>
    <property type="project" value="UniProtKB-KW"/>
</dbReference>
<sequence length="317" mass="32968">MLAEGRAVATRAAVRVRRGDRVALVAPAGPAPADQLAAAVELVRSWDLVPDVRPSATAVHPRASYLSGSDAVRAADVQEAWCDPDVAAIFCIRGGYGTVRILDLLDPEAMAAAPAKPLFGSSDITALHEWLRERLGAPSWFTPMISTSAVLADDLARAGLRTAVLDPGAVRRWTSDSAVALVPGRAEGVLIGGNLSLLAATVGARGRPAPDHHGCIALLEDYTEQTYRIDGYLQTLLRAGWFEGVTGIALGSWAACSPVEEIHALCAEVLGPLGVPLVGELGFGHGPAAHSIPLGVGGTLVAEGAAPHLTWSGRLDR</sequence>
<evidence type="ECO:0000256" key="4">
    <source>
        <dbReference type="ARBA" id="ARBA00022801"/>
    </source>
</evidence>
<accession>A0A2S0WRJ3</accession>
<evidence type="ECO:0000259" key="7">
    <source>
        <dbReference type="Pfam" id="PF17676"/>
    </source>
</evidence>
<dbReference type="SUPFAM" id="SSF141986">
    <property type="entry name" value="LD-carboxypeptidase A C-terminal domain-like"/>
    <property type="match status" value="1"/>
</dbReference>
<evidence type="ECO:0000256" key="1">
    <source>
        <dbReference type="ARBA" id="ARBA00010233"/>
    </source>
</evidence>
<dbReference type="GO" id="GO:0008236">
    <property type="term" value="F:serine-type peptidase activity"/>
    <property type="evidence" value="ECO:0007669"/>
    <property type="project" value="UniProtKB-KW"/>
</dbReference>
<dbReference type="OrthoDB" id="9807329at2"/>
<dbReference type="CDD" id="cd07025">
    <property type="entry name" value="Peptidase_S66"/>
    <property type="match status" value="1"/>
</dbReference>
<dbReference type="InterPro" id="IPR027461">
    <property type="entry name" value="Carboxypeptidase_A_C_sf"/>
</dbReference>
<reference evidence="9" key="1">
    <citation type="submission" date="2018-01" db="EMBL/GenBank/DDBJ databases">
        <authorList>
            <person name="Li J."/>
        </authorList>
    </citation>
    <scope>NUCLEOTIDE SEQUENCE [LARGE SCALE GENOMIC DNA]</scope>
    <source>
        <strain evidence="9">592</strain>
    </source>
</reference>
<dbReference type="InterPro" id="IPR040449">
    <property type="entry name" value="Peptidase_S66_N"/>
</dbReference>
<dbReference type="Pfam" id="PF02016">
    <property type="entry name" value="Peptidase_S66"/>
    <property type="match status" value="1"/>
</dbReference>
<keyword evidence="5" id="KW-0720">Serine protease</keyword>
<name>A0A2S0WRJ3_9ACTN</name>
<dbReference type="PIRSF" id="PIRSF028757">
    <property type="entry name" value="LD-carboxypeptidase"/>
    <property type="match status" value="1"/>
</dbReference>
<evidence type="ECO:0000313" key="9">
    <source>
        <dbReference type="Proteomes" id="UP000244384"/>
    </source>
</evidence>
<dbReference type="SUPFAM" id="SSF52317">
    <property type="entry name" value="Class I glutamine amidotransferase-like"/>
    <property type="match status" value="1"/>
</dbReference>
<evidence type="ECO:0000256" key="5">
    <source>
        <dbReference type="ARBA" id="ARBA00022825"/>
    </source>
</evidence>
<dbReference type="KEGG" id="aez:C3E78_00925"/>
<dbReference type="InterPro" id="IPR027478">
    <property type="entry name" value="LdcA_N"/>
</dbReference>
<evidence type="ECO:0000313" key="8">
    <source>
        <dbReference type="EMBL" id="AWB93975.1"/>
    </source>
</evidence>
<evidence type="ECO:0000256" key="2">
    <source>
        <dbReference type="ARBA" id="ARBA00022645"/>
    </source>
</evidence>
<dbReference type="AlphaFoldDB" id="A0A2S0WRJ3"/>
<dbReference type="Pfam" id="PF17676">
    <property type="entry name" value="Peptidase_S66C"/>
    <property type="match status" value="1"/>
</dbReference>
<dbReference type="EMBL" id="CP026952">
    <property type="protein sequence ID" value="AWB93975.1"/>
    <property type="molecule type" value="Genomic_DNA"/>
</dbReference>
<dbReference type="PANTHER" id="PTHR30237:SF2">
    <property type="entry name" value="MUREIN TETRAPEPTIDE CARBOXYPEPTIDASE"/>
    <property type="match status" value="1"/>
</dbReference>
<comment type="similarity">
    <text evidence="1">Belongs to the peptidase S66 family.</text>
</comment>
<dbReference type="Proteomes" id="UP000244384">
    <property type="component" value="Chromosome"/>
</dbReference>
<protein>
    <submittedName>
        <fullName evidence="8">LD-carboxypeptidase</fullName>
    </submittedName>
</protein>
<feature type="domain" description="LD-carboxypeptidase C-terminal" evidence="7">
    <location>
        <begin position="187"/>
        <end position="298"/>
    </location>
</feature>
<keyword evidence="9" id="KW-1185">Reference proteome</keyword>
<dbReference type="InterPro" id="IPR029062">
    <property type="entry name" value="Class_I_gatase-like"/>
</dbReference>
<evidence type="ECO:0000259" key="6">
    <source>
        <dbReference type="Pfam" id="PF02016"/>
    </source>
</evidence>
<keyword evidence="4" id="KW-0378">Hydrolase</keyword>
<keyword evidence="2 8" id="KW-0121">Carboxypeptidase</keyword>
<accession>A0A5F2ERE5</accession>
<dbReference type="Gene3D" id="3.40.50.10740">
    <property type="entry name" value="Class I glutamine amidotransferase-like"/>
    <property type="match status" value="1"/>
</dbReference>
<organism evidence="8 9">
    <name type="scientific">Aeromicrobium chenweiae</name>
    <dbReference type="NCBI Taxonomy" id="2079793"/>
    <lineage>
        <taxon>Bacteria</taxon>
        <taxon>Bacillati</taxon>
        <taxon>Actinomycetota</taxon>
        <taxon>Actinomycetes</taxon>
        <taxon>Propionibacteriales</taxon>
        <taxon>Nocardioidaceae</taxon>
        <taxon>Aeromicrobium</taxon>
    </lineage>
</organism>
<feature type="domain" description="LD-carboxypeptidase N-terminal" evidence="6">
    <location>
        <begin position="22"/>
        <end position="140"/>
    </location>
</feature>
<dbReference type="InterPro" id="IPR040921">
    <property type="entry name" value="Peptidase_S66C"/>
</dbReference>
<dbReference type="GO" id="GO:0006508">
    <property type="term" value="P:proteolysis"/>
    <property type="evidence" value="ECO:0007669"/>
    <property type="project" value="UniProtKB-KW"/>
</dbReference>
<dbReference type="InterPro" id="IPR003507">
    <property type="entry name" value="S66_fam"/>
</dbReference>
<gene>
    <name evidence="8" type="ORF">C3E78_00925</name>
</gene>
<keyword evidence="3" id="KW-0645">Protease</keyword>
<evidence type="ECO:0000256" key="3">
    <source>
        <dbReference type="ARBA" id="ARBA00022670"/>
    </source>
</evidence>
<proteinExistence type="inferred from homology"/>
<dbReference type="PANTHER" id="PTHR30237">
    <property type="entry name" value="MURAMOYLTETRAPEPTIDE CARBOXYPEPTIDASE"/>
    <property type="match status" value="1"/>
</dbReference>
<dbReference type="Gene3D" id="3.50.30.60">
    <property type="entry name" value="LD-carboxypeptidase A C-terminal domain-like"/>
    <property type="match status" value="1"/>
</dbReference>